<comment type="catalytic activity">
    <reaction evidence="6">
        <text>a sn-glycero-3-phosphodiester + H2O = an alcohol + sn-glycerol 3-phosphate + H(+)</text>
        <dbReference type="Rhea" id="RHEA:12969"/>
        <dbReference type="ChEBI" id="CHEBI:15377"/>
        <dbReference type="ChEBI" id="CHEBI:15378"/>
        <dbReference type="ChEBI" id="CHEBI:30879"/>
        <dbReference type="ChEBI" id="CHEBI:57597"/>
        <dbReference type="ChEBI" id="CHEBI:83408"/>
        <dbReference type="EC" id="3.1.4.46"/>
    </reaction>
</comment>
<comment type="similarity">
    <text evidence="1">Belongs to the glycerophosphoryl diester phosphodiesterase family.</text>
</comment>
<keyword evidence="5" id="KW-0378">Hydrolase</keyword>
<evidence type="ECO:0000256" key="5">
    <source>
        <dbReference type="ARBA" id="ARBA00022801"/>
    </source>
</evidence>
<dbReference type="PROSITE" id="PS51704">
    <property type="entry name" value="GP_PDE"/>
    <property type="match status" value="1"/>
</dbReference>
<dbReference type="Pfam" id="PF03009">
    <property type="entry name" value="GDPD"/>
    <property type="match status" value="1"/>
</dbReference>
<evidence type="ECO:0000256" key="1">
    <source>
        <dbReference type="ARBA" id="ARBA00007277"/>
    </source>
</evidence>
<evidence type="ECO:0000313" key="9">
    <source>
        <dbReference type="EMBL" id="ANG64621.1"/>
    </source>
</evidence>
<protein>
    <recommendedName>
        <fullName evidence="2">glycerophosphodiester phosphodiesterase</fullName>
        <ecNumber evidence="2">3.1.4.46</ecNumber>
    </recommendedName>
</protein>
<dbReference type="KEGG" id="mars:A8C75_20510"/>
<organism evidence="9 10">
    <name type="scientific">Marinobacterium aestuarii</name>
    <dbReference type="NCBI Taxonomy" id="1821621"/>
    <lineage>
        <taxon>Bacteria</taxon>
        <taxon>Pseudomonadati</taxon>
        <taxon>Pseudomonadota</taxon>
        <taxon>Gammaproteobacteria</taxon>
        <taxon>Oceanospirillales</taxon>
        <taxon>Oceanospirillaceae</taxon>
        <taxon>Marinobacterium</taxon>
    </lineage>
</organism>
<evidence type="ECO:0000256" key="4">
    <source>
        <dbReference type="ARBA" id="ARBA00022798"/>
    </source>
</evidence>
<dbReference type="CDD" id="cd08560">
    <property type="entry name" value="GDPD_EcGlpQ_like_1"/>
    <property type="match status" value="1"/>
</dbReference>
<feature type="chain" id="PRO_5008386696" description="glycerophosphodiester phosphodiesterase" evidence="7">
    <location>
        <begin position="27"/>
        <end position="419"/>
    </location>
</feature>
<dbReference type="GO" id="GO:0006629">
    <property type="term" value="P:lipid metabolic process"/>
    <property type="evidence" value="ECO:0007669"/>
    <property type="project" value="InterPro"/>
</dbReference>
<dbReference type="PANTHER" id="PTHR43620">
    <property type="entry name" value="GLYCEROPHOSPHORYL DIESTER PHOSPHODIESTERASE"/>
    <property type="match status" value="1"/>
</dbReference>
<accession>A0A1A9F447</accession>
<evidence type="ECO:0000256" key="7">
    <source>
        <dbReference type="SAM" id="SignalP"/>
    </source>
</evidence>
<dbReference type="OrthoDB" id="9795622at2"/>
<keyword evidence="3 7" id="KW-0732">Signal</keyword>
<dbReference type="InterPro" id="IPR030395">
    <property type="entry name" value="GP_PDE_dom"/>
</dbReference>
<reference evidence="9 10" key="2">
    <citation type="journal article" date="2018" name="Int. J. Syst. Evol. Microbiol.">
        <title>Marinobacterium aestuarii sp. nov., a benzene-degrading marine bacterium isolated from estuary sediment.</title>
        <authorList>
            <person name="Bae S.S."/>
            <person name="Jung J."/>
            <person name="Chung D."/>
            <person name="Baek K."/>
        </authorList>
    </citation>
    <scope>NUCLEOTIDE SEQUENCE [LARGE SCALE GENOMIC DNA]</scope>
    <source>
        <strain evidence="9 10">ST58-10</strain>
    </source>
</reference>
<reference evidence="10" key="1">
    <citation type="submission" date="2016-05" db="EMBL/GenBank/DDBJ databases">
        <authorList>
            <person name="Baek K."/>
            <person name="Yang S.-J."/>
        </authorList>
    </citation>
    <scope>NUCLEOTIDE SEQUENCE [LARGE SCALE GENOMIC DNA]</scope>
    <source>
        <strain evidence="10">ST58-10</strain>
    </source>
</reference>
<feature type="signal peptide" evidence="7">
    <location>
        <begin position="1"/>
        <end position="26"/>
    </location>
</feature>
<dbReference type="EMBL" id="CP015839">
    <property type="protein sequence ID" value="ANG64621.1"/>
    <property type="molecule type" value="Genomic_DNA"/>
</dbReference>
<dbReference type="Gene3D" id="3.20.20.190">
    <property type="entry name" value="Phosphatidylinositol (PI) phosphodiesterase"/>
    <property type="match status" value="1"/>
</dbReference>
<evidence type="ECO:0000313" key="10">
    <source>
        <dbReference type="Proteomes" id="UP000078070"/>
    </source>
</evidence>
<name>A0A1A9F447_9GAMM</name>
<proteinExistence type="inferred from homology"/>
<dbReference type="InterPro" id="IPR017946">
    <property type="entry name" value="PLC-like_Pdiesterase_TIM-brl"/>
</dbReference>
<evidence type="ECO:0000256" key="6">
    <source>
        <dbReference type="ARBA" id="ARBA00047512"/>
    </source>
</evidence>
<dbReference type="GO" id="GO:0008889">
    <property type="term" value="F:glycerophosphodiester phosphodiesterase activity"/>
    <property type="evidence" value="ECO:0007669"/>
    <property type="project" value="UniProtKB-EC"/>
</dbReference>
<sequence length="419" mass="45489">MKKLTKSLHALAGMTLLAGMAGGAFAATATDAGAKAEMAAAQLGPRPFYLIDAMQDSPLKERLSACKDQSFSRSDLSIGHRGAPLQFPEHTRESYVAAARMGAGVVECDVTFTKDRELVCRHSQSDLHTTTNILAVPELAEKCTVAPDYSSDTPFKDVECRTSDVTLDEFLSLKGKMDAGNKEAKTLEEYMNSTAAYRTDLYAANGTLMSHRQSIALFQQLGVKMTPELKGAAVEMPFEGDYSQHDYAQQMINDYKELGVDPANVLAQSFNLEDVKYWLANEPAFGAQGVYLDDRYDIEGFDYSNPATWSPSMGELQAMGVKIIAPPLWMLVTAENGKIVPSVYATAAKDAGLDIITWSLERSGPLNGGGGWYYQSINDITSNDGNTFDLLDVLVQDVGVIGVFSDWPATVTYYAGCSS</sequence>
<dbReference type="SUPFAM" id="SSF51695">
    <property type="entry name" value="PLC-like phosphodiesterases"/>
    <property type="match status" value="1"/>
</dbReference>
<evidence type="ECO:0000256" key="2">
    <source>
        <dbReference type="ARBA" id="ARBA00012247"/>
    </source>
</evidence>
<dbReference type="STRING" id="1821621.A8C75_20510"/>
<gene>
    <name evidence="9" type="ORF">A8C75_20510</name>
</gene>
<dbReference type="GO" id="GO:0006071">
    <property type="term" value="P:glycerol metabolic process"/>
    <property type="evidence" value="ECO:0007669"/>
    <property type="project" value="UniProtKB-KW"/>
</dbReference>
<dbReference type="RefSeq" id="WP_067386220.1">
    <property type="nucleotide sequence ID" value="NZ_CP015839.1"/>
</dbReference>
<feature type="domain" description="GP-PDE" evidence="8">
    <location>
        <begin position="75"/>
        <end position="415"/>
    </location>
</feature>
<dbReference type="EC" id="3.1.4.46" evidence="2"/>
<evidence type="ECO:0000256" key="3">
    <source>
        <dbReference type="ARBA" id="ARBA00022729"/>
    </source>
</evidence>
<dbReference type="AlphaFoldDB" id="A0A1A9F447"/>
<keyword evidence="10" id="KW-1185">Reference proteome</keyword>
<dbReference type="Proteomes" id="UP000078070">
    <property type="component" value="Chromosome"/>
</dbReference>
<evidence type="ECO:0000259" key="8">
    <source>
        <dbReference type="PROSITE" id="PS51704"/>
    </source>
</evidence>
<keyword evidence="4" id="KW-0319">Glycerol metabolism</keyword>
<dbReference type="PANTHER" id="PTHR43620:SF7">
    <property type="entry name" value="GLYCEROPHOSPHODIESTER PHOSPHODIESTERASE GDPD5-RELATED"/>
    <property type="match status" value="1"/>
</dbReference>